<sequence>MQATLQKQHQWLDKLIGEWNYESECQMEPNQPPSKFKGTEIVKSLGGLWIIAEGQGETPNGEMGTTIVTLGYDPQNDRYIGTFVCSMMSHLWLYNGSLNETETVLTLDTEGPSCTETALAKYQDIITFVSNDHRILTSQILGEDGNWHQFMTGHYWRKS</sequence>
<dbReference type="Pfam" id="PF07617">
    <property type="entry name" value="DUF1579"/>
    <property type="match status" value="1"/>
</dbReference>
<dbReference type="EMBL" id="AP018203">
    <property type="protein sequence ID" value="BAY53556.1"/>
    <property type="molecule type" value="Genomic_DNA"/>
</dbReference>
<name>A0A1Z4J9W8_LEPBY</name>
<dbReference type="InterPro" id="IPR011473">
    <property type="entry name" value="DUF1579"/>
</dbReference>
<dbReference type="AlphaFoldDB" id="A0A1Z4J9W8"/>
<proteinExistence type="predicted"/>
<protein>
    <recommendedName>
        <fullName evidence="3">DUF1579 domain-containing protein</fullName>
    </recommendedName>
</protein>
<dbReference type="Proteomes" id="UP000217895">
    <property type="component" value="Chromosome"/>
</dbReference>
<reference evidence="1 2" key="1">
    <citation type="submission" date="2017-06" db="EMBL/GenBank/DDBJ databases">
        <title>Genome sequencing of cyanobaciteial culture collection at National Institute for Environmental Studies (NIES).</title>
        <authorList>
            <person name="Hirose Y."/>
            <person name="Shimura Y."/>
            <person name="Fujisawa T."/>
            <person name="Nakamura Y."/>
            <person name="Kawachi M."/>
        </authorList>
    </citation>
    <scope>NUCLEOTIDE SEQUENCE [LARGE SCALE GENOMIC DNA]</scope>
    <source>
        <strain evidence="1 2">NIES-2135</strain>
    </source>
</reference>
<gene>
    <name evidence="1" type="ORF">NIES2135_03620</name>
</gene>
<evidence type="ECO:0008006" key="3">
    <source>
        <dbReference type="Google" id="ProtNLM"/>
    </source>
</evidence>
<keyword evidence="2" id="KW-1185">Reference proteome</keyword>
<accession>A0A1Z4J9W8</accession>
<evidence type="ECO:0000313" key="2">
    <source>
        <dbReference type="Proteomes" id="UP000217895"/>
    </source>
</evidence>
<organism evidence="1 2">
    <name type="scientific">Leptolyngbya boryana NIES-2135</name>
    <dbReference type="NCBI Taxonomy" id="1973484"/>
    <lineage>
        <taxon>Bacteria</taxon>
        <taxon>Bacillati</taxon>
        <taxon>Cyanobacteriota</taxon>
        <taxon>Cyanophyceae</taxon>
        <taxon>Leptolyngbyales</taxon>
        <taxon>Leptolyngbyaceae</taxon>
        <taxon>Leptolyngbya group</taxon>
        <taxon>Leptolyngbya</taxon>
    </lineage>
</organism>
<evidence type="ECO:0000313" key="1">
    <source>
        <dbReference type="EMBL" id="BAY53556.1"/>
    </source>
</evidence>